<dbReference type="Pfam" id="PF00583">
    <property type="entry name" value="Acetyltransf_1"/>
    <property type="match status" value="1"/>
</dbReference>
<evidence type="ECO:0000313" key="4">
    <source>
        <dbReference type="EMBL" id="AIC95931.1"/>
    </source>
</evidence>
<dbReference type="PROSITE" id="PS51186">
    <property type="entry name" value="GNAT"/>
    <property type="match status" value="1"/>
</dbReference>
<dbReference type="Proteomes" id="UP000027142">
    <property type="component" value="Chromosome"/>
</dbReference>
<dbReference type="EMBL" id="CP003923">
    <property type="protein sequence ID" value="AIC95931.1"/>
    <property type="molecule type" value="Genomic_DNA"/>
</dbReference>
<evidence type="ECO:0000256" key="1">
    <source>
        <dbReference type="ARBA" id="ARBA00022679"/>
    </source>
</evidence>
<dbReference type="InterPro" id="IPR016181">
    <property type="entry name" value="Acyl_CoA_acyltransferase"/>
</dbReference>
<dbReference type="HOGENOM" id="CLU_013985_36_4_9"/>
<protein>
    <submittedName>
        <fullName evidence="4">N-acetyltransferase</fullName>
    </submittedName>
</protein>
<organism evidence="4 5">
    <name type="scientific">Shouchella lehensis G1</name>
    <dbReference type="NCBI Taxonomy" id="1246626"/>
    <lineage>
        <taxon>Bacteria</taxon>
        <taxon>Bacillati</taxon>
        <taxon>Bacillota</taxon>
        <taxon>Bacilli</taxon>
        <taxon>Bacillales</taxon>
        <taxon>Bacillaceae</taxon>
        <taxon>Shouchella</taxon>
    </lineage>
</organism>
<gene>
    <name evidence="4" type="ORF">BleG1_3384</name>
</gene>
<dbReference type="PATRIC" id="fig|1246626.3.peg.3366"/>
<keyword evidence="1 4" id="KW-0808">Transferase</keyword>
<reference evidence="4 5" key="1">
    <citation type="journal article" date="2014" name="Gene">
        <title>A comparative genomic analysis of the alkalitolerant soil bacterium Bacillus lehensis G1.</title>
        <authorList>
            <person name="Noor Y.M."/>
            <person name="Samsulrizal N.H."/>
            <person name="Jema'on N.A."/>
            <person name="Low K.O."/>
            <person name="Ramli A.N."/>
            <person name="Alias N.I."/>
            <person name="Damis S.I."/>
            <person name="Fuzi S.F."/>
            <person name="Isa M.N."/>
            <person name="Murad A.M."/>
            <person name="Raih M.F."/>
            <person name="Bakar F.D."/>
            <person name="Najimudin N."/>
            <person name="Mahadi N.M."/>
            <person name="Illias R.M."/>
        </authorList>
    </citation>
    <scope>NUCLEOTIDE SEQUENCE [LARGE SCALE GENOMIC DNA]</scope>
    <source>
        <strain evidence="4 5">G1</strain>
    </source>
</reference>
<dbReference type="OrthoDB" id="9797826at2"/>
<evidence type="ECO:0000256" key="2">
    <source>
        <dbReference type="ARBA" id="ARBA00023315"/>
    </source>
</evidence>
<evidence type="ECO:0000259" key="3">
    <source>
        <dbReference type="PROSITE" id="PS51186"/>
    </source>
</evidence>
<dbReference type="RefSeq" id="WP_038483426.1">
    <property type="nucleotide sequence ID" value="NZ_CP003923.1"/>
</dbReference>
<proteinExistence type="predicted"/>
<keyword evidence="2" id="KW-0012">Acyltransferase</keyword>
<dbReference type="Gene3D" id="3.40.630.30">
    <property type="match status" value="1"/>
</dbReference>
<accession>A0A060LXD7</accession>
<dbReference type="STRING" id="1246626.BleG1_3384"/>
<dbReference type="AlphaFoldDB" id="A0A060LXD7"/>
<evidence type="ECO:0000313" key="5">
    <source>
        <dbReference type="Proteomes" id="UP000027142"/>
    </source>
</evidence>
<dbReference type="SUPFAM" id="SSF55729">
    <property type="entry name" value="Acyl-CoA N-acyltransferases (Nat)"/>
    <property type="match status" value="1"/>
</dbReference>
<sequence>MKIRSFEEKDRSNVMALTKRFLQFDLMKHRDRVAMEQKQEALLLESLQRDDLSLFIAEKDHHFLGFLEMRLQSDFFTNERQAYISAVATTSEAEGKGVGKRLMQKAEEWAQEHEVNTIVLDVFKANEHAVTFYETFGYQQEIVKMTKTLDN</sequence>
<dbReference type="PANTHER" id="PTHR43877:SF2">
    <property type="entry name" value="AMINOALKYLPHOSPHONATE N-ACETYLTRANSFERASE-RELATED"/>
    <property type="match status" value="1"/>
</dbReference>
<name>A0A060LXD7_9BACI</name>
<dbReference type="InterPro" id="IPR050832">
    <property type="entry name" value="Bact_Acetyltransf"/>
</dbReference>
<dbReference type="InterPro" id="IPR000182">
    <property type="entry name" value="GNAT_dom"/>
</dbReference>
<dbReference type="CDD" id="cd04301">
    <property type="entry name" value="NAT_SF"/>
    <property type="match status" value="1"/>
</dbReference>
<dbReference type="KEGG" id="ble:BleG1_3384"/>
<dbReference type="eggNOG" id="COG0456">
    <property type="taxonomic scope" value="Bacteria"/>
</dbReference>
<feature type="domain" description="N-acetyltransferase" evidence="3">
    <location>
        <begin position="1"/>
        <end position="151"/>
    </location>
</feature>
<dbReference type="GO" id="GO:0016747">
    <property type="term" value="F:acyltransferase activity, transferring groups other than amino-acyl groups"/>
    <property type="evidence" value="ECO:0007669"/>
    <property type="project" value="InterPro"/>
</dbReference>
<keyword evidence="5" id="KW-1185">Reference proteome</keyword>
<dbReference type="PANTHER" id="PTHR43877">
    <property type="entry name" value="AMINOALKYLPHOSPHONATE N-ACETYLTRANSFERASE-RELATED-RELATED"/>
    <property type="match status" value="1"/>
</dbReference>